<reference evidence="2" key="1">
    <citation type="journal article" date="2020" name="Phytopathology">
        <title>Genome Sequence Resources of Colletotrichum truncatum, C. plurivorum, C. musicola, and C. sojae: Four Species Pathogenic to Soybean (Glycine max).</title>
        <authorList>
            <person name="Rogerio F."/>
            <person name="Boufleur T.R."/>
            <person name="Ciampi-Guillardi M."/>
            <person name="Sukno S.A."/>
            <person name="Thon M.R."/>
            <person name="Massola Junior N.S."/>
            <person name="Baroncelli R."/>
        </authorList>
    </citation>
    <scope>NUCLEOTIDE SEQUENCE</scope>
    <source>
        <strain evidence="2">LFN0074</strain>
    </source>
</reference>
<feature type="compositionally biased region" description="Basic and acidic residues" evidence="1">
    <location>
        <begin position="258"/>
        <end position="271"/>
    </location>
</feature>
<protein>
    <submittedName>
        <fullName evidence="2">Uncharacterized protein</fullName>
    </submittedName>
</protein>
<evidence type="ECO:0000256" key="1">
    <source>
        <dbReference type="SAM" id="MobiDB-lite"/>
    </source>
</evidence>
<organism evidence="2 3">
    <name type="scientific">Colletotrichum musicola</name>
    <dbReference type="NCBI Taxonomy" id="2175873"/>
    <lineage>
        <taxon>Eukaryota</taxon>
        <taxon>Fungi</taxon>
        <taxon>Dikarya</taxon>
        <taxon>Ascomycota</taxon>
        <taxon>Pezizomycotina</taxon>
        <taxon>Sordariomycetes</taxon>
        <taxon>Hypocreomycetidae</taxon>
        <taxon>Glomerellales</taxon>
        <taxon>Glomerellaceae</taxon>
        <taxon>Colletotrichum</taxon>
        <taxon>Colletotrichum orchidearum species complex</taxon>
    </lineage>
</organism>
<name>A0A8H6KI32_9PEZI</name>
<feature type="region of interest" description="Disordered" evidence="1">
    <location>
        <begin position="96"/>
        <end position="163"/>
    </location>
</feature>
<sequence length="526" mass="57748">MATLYPEQRIDLVFYGATSQRVEIERHLAEFQVQKGDTNAAVACLRRLAEEIQHASALLANYQVQASADGNTLASVQNMLNQQLALVATQLSHVEQEAEQSFGGRPMTPPVESSAPAGVPPQRTSPNHPHGPSLVVDNPTPTPAESQRPPFQPPVLGNYDSFPPFTSNLTNPAPAIHTAKHITWPTADRNYAHPALEPISLKEPSVGPRLAGDVTGALYIRRQLDEQEERAEAEQRARWEAEIGFKVPQAPKNLRKRKGDDLPETPSKRLLTEGGLRGGRGSEGGVAFKKVWSRMTAPLKKFGKKTPRTDKGRGGGDTLAANDNTPSARQQHTHVDHDDCLIKMSSLQTDIPAADWQEQATRTSLATIINMCEATSSRLKPIPRTISPAHARHKRALEQTLKYMKGVELDNFDTAETRASLEDFRNIVEKANREVAEDPGKEALKEATLVNAALSIVDLEDQLDRQHQYAAKVFVGGEATGEVFANWLRTARGWLSEEVEFGERACQEPLAAGKGRGRGKKAFYSV</sequence>
<dbReference type="OrthoDB" id="4842421at2759"/>
<dbReference type="AlphaFoldDB" id="A0A8H6KI32"/>
<keyword evidence="3" id="KW-1185">Reference proteome</keyword>
<gene>
    <name evidence="2" type="ORF">CMUS01_07439</name>
</gene>
<comment type="caution">
    <text evidence="2">The sequence shown here is derived from an EMBL/GenBank/DDBJ whole genome shotgun (WGS) entry which is preliminary data.</text>
</comment>
<dbReference type="EMBL" id="WIGM01000267">
    <property type="protein sequence ID" value="KAF6831161.1"/>
    <property type="molecule type" value="Genomic_DNA"/>
</dbReference>
<evidence type="ECO:0000313" key="2">
    <source>
        <dbReference type="EMBL" id="KAF6831161.1"/>
    </source>
</evidence>
<feature type="region of interest" description="Disordered" evidence="1">
    <location>
        <begin position="302"/>
        <end position="331"/>
    </location>
</feature>
<dbReference type="Proteomes" id="UP000639643">
    <property type="component" value="Unassembled WGS sequence"/>
</dbReference>
<evidence type="ECO:0000313" key="3">
    <source>
        <dbReference type="Proteomes" id="UP000639643"/>
    </source>
</evidence>
<feature type="compositionally biased region" description="Polar residues" evidence="1">
    <location>
        <begin position="321"/>
        <end position="330"/>
    </location>
</feature>
<feature type="region of interest" description="Disordered" evidence="1">
    <location>
        <begin position="250"/>
        <end position="279"/>
    </location>
</feature>
<accession>A0A8H6KI32</accession>
<proteinExistence type="predicted"/>